<sequence>MVSDRIFGAVVTLLALAYIASATQIQTSFLADPVGPRVFPYIVGGVAAICGIIVVLRPNEDPAWPVLRTMGALLVAVVVLVGYAYALKPLGFLLPTAITAAILSYQISPRPRAAALAGVGLSVGLFIIFKFALGLGLVALPAVLHG</sequence>
<gene>
    <name evidence="3" type="ORF">ANTHELSMS3_02456</name>
</gene>
<evidence type="ECO:0000313" key="3">
    <source>
        <dbReference type="EMBL" id="ASP21122.1"/>
    </source>
</evidence>
<feature type="transmembrane region" description="Helical" evidence="1">
    <location>
        <begin position="63"/>
        <end position="84"/>
    </location>
</feature>
<keyword evidence="1" id="KW-1133">Transmembrane helix</keyword>
<proteinExistence type="predicted"/>
<reference evidence="3 4" key="1">
    <citation type="submission" date="2017-07" db="EMBL/GenBank/DDBJ databases">
        <title>Genome Sequence of Antarctobacter heliothermus Strain SMS3 Isolated from a culture of the Diatom Skeletonema marinoi.</title>
        <authorList>
            <person name="Topel M."/>
            <person name="Pinder M.I.M."/>
            <person name="Johansson O.N."/>
            <person name="Kourtchenko O."/>
            <person name="Godhe A."/>
            <person name="Clarke A.K."/>
        </authorList>
    </citation>
    <scope>NUCLEOTIDE SEQUENCE [LARGE SCALE GENOMIC DNA]</scope>
    <source>
        <strain evidence="3 4">SMS3</strain>
    </source>
</reference>
<evidence type="ECO:0000259" key="2">
    <source>
        <dbReference type="Pfam" id="PF07331"/>
    </source>
</evidence>
<protein>
    <submittedName>
        <fullName evidence="3">Tripartite tricarboxylate transporter TctB family protein</fullName>
    </submittedName>
</protein>
<dbReference type="Proteomes" id="UP000203589">
    <property type="component" value="Chromosome"/>
</dbReference>
<evidence type="ECO:0000313" key="4">
    <source>
        <dbReference type="Proteomes" id="UP000203589"/>
    </source>
</evidence>
<feature type="transmembrane region" description="Helical" evidence="1">
    <location>
        <begin position="119"/>
        <end position="144"/>
    </location>
</feature>
<keyword evidence="1" id="KW-0472">Membrane</keyword>
<dbReference type="AlphaFoldDB" id="A0A222E4N5"/>
<dbReference type="InterPro" id="IPR009936">
    <property type="entry name" value="DUF1468"/>
</dbReference>
<accession>A0A222E4N5</accession>
<dbReference type="KEGG" id="aht:ANTHELSMS3_02456"/>
<feature type="transmembrane region" description="Helical" evidence="1">
    <location>
        <begin position="38"/>
        <end position="56"/>
    </location>
</feature>
<dbReference type="Pfam" id="PF07331">
    <property type="entry name" value="TctB"/>
    <property type="match status" value="1"/>
</dbReference>
<keyword evidence="4" id="KW-1185">Reference proteome</keyword>
<dbReference type="EMBL" id="CP022540">
    <property type="protein sequence ID" value="ASP21122.1"/>
    <property type="molecule type" value="Genomic_DNA"/>
</dbReference>
<dbReference type="OrthoDB" id="5519430at2"/>
<dbReference type="RefSeq" id="WP_094035080.1">
    <property type="nucleotide sequence ID" value="NZ_CP022540.1"/>
</dbReference>
<organism evidence="3 4">
    <name type="scientific">Antarctobacter heliothermus</name>
    <dbReference type="NCBI Taxonomy" id="74033"/>
    <lineage>
        <taxon>Bacteria</taxon>
        <taxon>Pseudomonadati</taxon>
        <taxon>Pseudomonadota</taxon>
        <taxon>Alphaproteobacteria</taxon>
        <taxon>Rhodobacterales</taxon>
        <taxon>Roseobacteraceae</taxon>
        <taxon>Antarctobacter</taxon>
    </lineage>
</organism>
<name>A0A222E4N5_9RHOB</name>
<evidence type="ECO:0000256" key="1">
    <source>
        <dbReference type="SAM" id="Phobius"/>
    </source>
</evidence>
<keyword evidence="1" id="KW-0812">Transmembrane</keyword>
<feature type="transmembrane region" description="Helical" evidence="1">
    <location>
        <begin position="90"/>
        <end position="107"/>
    </location>
</feature>
<feature type="domain" description="DUF1468" evidence="2">
    <location>
        <begin position="6"/>
        <end position="136"/>
    </location>
</feature>